<feature type="transmembrane region" description="Helical" evidence="5">
    <location>
        <begin position="255"/>
        <end position="283"/>
    </location>
</feature>
<accession>A0A1I6BF98</accession>
<keyword evidence="2 5" id="KW-0812">Transmembrane</keyword>
<evidence type="ECO:0000313" key="7">
    <source>
        <dbReference type="EMBL" id="SFQ79632.1"/>
    </source>
</evidence>
<gene>
    <name evidence="7" type="ORF">SAMN04515668_4469</name>
</gene>
<dbReference type="SMART" id="SM00752">
    <property type="entry name" value="HTTM"/>
    <property type="match status" value="1"/>
</dbReference>
<evidence type="ECO:0000256" key="2">
    <source>
        <dbReference type="ARBA" id="ARBA00022692"/>
    </source>
</evidence>
<dbReference type="GO" id="GO:0012505">
    <property type="term" value="C:endomembrane system"/>
    <property type="evidence" value="ECO:0007669"/>
    <property type="project" value="UniProtKB-SubCell"/>
</dbReference>
<sequence length="293" mass="33278">MNVELEASVETRTNASRIGFTSFFRIGVSFLCLTQIVSYGQDFDKIFSGHIIPLDLMSAGIGKLDTTVKDFYDFAYSSVGNNNTFLYLKYTYVISLLMLLLGILTRPAAVFAFICNYCLFFGQELVTNGYDIFMSNSLLFCSLFSVHRGLSLDQYFFSRNKNAGKESYFLRKVLRVTLCVVYVFSGLSKAFDGLGWWNGEKMLTALHFNSSKSSFELIDSISNYPLLLVAGGIITVLLELAYPLIYYVKIRKYMLYSVIAMHVGIAVMLNLNAFSMIMIIWNITAFYDFDEFD</sequence>
<dbReference type="PANTHER" id="PTHR39535:SF2">
    <property type="entry name" value="HTTM DOMAIN-CONTAINING PROTEIN"/>
    <property type="match status" value="1"/>
</dbReference>
<name>A0A1I6BF98_HYMAR</name>
<keyword evidence="4 5" id="KW-0472">Membrane</keyword>
<proteinExistence type="predicted"/>
<evidence type="ECO:0000313" key="8">
    <source>
        <dbReference type="Proteomes" id="UP000199029"/>
    </source>
</evidence>
<dbReference type="EMBL" id="FOXS01000008">
    <property type="protein sequence ID" value="SFQ79632.1"/>
    <property type="molecule type" value="Genomic_DNA"/>
</dbReference>
<dbReference type="PANTHER" id="PTHR39535">
    <property type="entry name" value="SPORULATION-DELAYING PROTEIN SDPB"/>
    <property type="match status" value="1"/>
</dbReference>
<evidence type="ECO:0000256" key="5">
    <source>
        <dbReference type="SAM" id="Phobius"/>
    </source>
</evidence>
<dbReference type="Proteomes" id="UP000199029">
    <property type="component" value="Unassembled WGS sequence"/>
</dbReference>
<feature type="domain" description="HTTM-like" evidence="6">
    <location>
        <begin position="6"/>
        <end position="290"/>
    </location>
</feature>
<evidence type="ECO:0000259" key="6">
    <source>
        <dbReference type="SMART" id="SM00752"/>
    </source>
</evidence>
<organism evidence="7 8">
    <name type="scientific">Hymenobacter arizonensis</name>
    <name type="common">Siccationidurans arizonensis</name>
    <dbReference type="NCBI Taxonomy" id="1227077"/>
    <lineage>
        <taxon>Bacteria</taxon>
        <taxon>Pseudomonadati</taxon>
        <taxon>Bacteroidota</taxon>
        <taxon>Cytophagia</taxon>
        <taxon>Cytophagales</taxon>
        <taxon>Hymenobacteraceae</taxon>
        <taxon>Hymenobacter</taxon>
    </lineage>
</organism>
<feature type="transmembrane region" description="Helical" evidence="5">
    <location>
        <begin position="132"/>
        <end position="152"/>
    </location>
</feature>
<dbReference type="AlphaFoldDB" id="A0A1I6BF98"/>
<dbReference type="InterPro" id="IPR052964">
    <property type="entry name" value="Sporulation_signal_mat"/>
</dbReference>
<keyword evidence="3 5" id="KW-1133">Transmembrane helix</keyword>
<feature type="transmembrane region" description="Helical" evidence="5">
    <location>
        <begin position="92"/>
        <end position="120"/>
    </location>
</feature>
<protein>
    <recommendedName>
        <fullName evidence="6">HTTM-like domain-containing protein</fullName>
    </recommendedName>
</protein>
<feature type="transmembrane region" description="Helical" evidence="5">
    <location>
        <begin position="224"/>
        <end position="248"/>
    </location>
</feature>
<reference evidence="8" key="1">
    <citation type="submission" date="2016-10" db="EMBL/GenBank/DDBJ databases">
        <authorList>
            <person name="Varghese N."/>
            <person name="Submissions S."/>
        </authorList>
    </citation>
    <scope>NUCLEOTIDE SEQUENCE [LARGE SCALE GENOMIC DNA]</scope>
    <source>
        <strain evidence="8">OR362-8,ATCC BAA-1266,JCM 13504</strain>
    </source>
</reference>
<dbReference type="STRING" id="1227077.SAMN04515668_4469"/>
<evidence type="ECO:0000256" key="4">
    <source>
        <dbReference type="ARBA" id="ARBA00023136"/>
    </source>
</evidence>
<dbReference type="InterPro" id="IPR011020">
    <property type="entry name" value="HTTM-like"/>
</dbReference>
<comment type="subcellular location">
    <subcellularLocation>
        <location evidence="1">Endomembrane system</location>
        <topology evidence="1">Multi-pass membrane protein</topology>
    </subcellularLocation>
</comment>
<feature type="transmembrane region" description="Helical" evidence="5">
    <location>
        <begin position="173"/>
        <end position="191"/>
    </location>
</feature>
<evidence type="ECO:0000256" key="3">
    <source>
        <dbReference type="ARBA" id="ARBA00022989"/>
    </source>
</evidence>
<evidence type="ECO:0000256" key="1">
    <source>
        <dbReference type="ARBA" id="ARBA00004127"/>
    </source>
</evidence>
<keyword evidence="8" id="KW-1185">Reference proteome</keyword>